<evidence type="ECO:0000256" key="1">
    <source>
        <dbReference type="ARBA" id="ARBA00004651"/>
    </source>
</evidence>
<dbReference type="PANTHER" id="PTHR33573:SF64">
    <property type="entry name" value="CASP-LIKE PROTEIN 2B1"/>
    <property type="match status" value="1"/>
</dbReference>
<name>A0ABM0YS44_CAMSA</name>
<dbReference type="InterPro" id="IPR006702">
    <property type="entry name" value="CASP_dom"/>
</dbReference>
<evidence type="ECO:0000256" key="4">
    <source>
        <dbReference type="ARBA" id="ARBA00022475"/>
    </source>
</evidence>
<proteinExistence type="inferred from homology"/>
<evidence type="ECO:0000259" key="9">
    <source>
        <dbReference type="Pfam" id="PF04535"/>
    </source>
</evidence>
<evidence type="ECO:0000313" key="10">
    <source>
        <dbReference type="Proteomes" id="UP000694864"/>
    </source>
</evidence>
<comment type="subcellular location">
    <subcellularLocation>
        <location evidence="1 8">Cell membrane</location>
        <topology evidence="1 8">Multi-pass membrane protein</topology>
    </subcellularLocation>
</comment>
<dbReference type="RefSeq" id="XP_010505095.1">
    <property type="nucleotide sequence ID" value="XM_010506793.2"/>
</dbReference>
<dbReference type="PANTHER" id="PTHR33573">
    <property type="entry name" value="CASP-LIKE PROTEIN 4A4"/>
    <property type="match status" value="1"/>
</dbReference>
<dbReference type="Pfam" id="PF04535">
    <property type="entry name" value="CASP_dom"/>
    <property type="match status" value="1"/>
</dbReference>
<keyword evidence="6 8" id="KW-1133">Transmembrane helix</keyword>
<gene>
    <name evidence="11" type="primary">LOC104781985</name>
</gene>
<evidence type="ECO:0000256" key="2">
    <source>
        <dbReference type="ARBA" id="ARBA00007651"/>
    </source>
</evidence>
<dbReference type="Proteomes" id="UP000694864">
    <property type="component" value="Chromosome 4"/>
</dbReference>
<organism evidence="10 11">
    <name type="scientific">Camelina sativa</name>
    <name type="common">False flax</name>
    <name type="synonym">Myagrum sativum</name>
    <dbReference type="NCBI Taxonomy" id="90675"/>
    <lineage>
        <taxon>Eukaryota</taxon>
        <taxon>Viridiplantae</taxon>
        <taxon>Streptophyta</taxon>
        <taxon>Embryophyta</taxon>
        <taxon>Tracheophyta</taxon>
        <taxon>Spermatophyta</taxon>
        <taxon>Magnoliopsida</taxon>
        <taxon>eudicotyledons</taxon>
        <taxon>Gunneridae</taxon>
        <taxon>Pentapetalae</taxon>
        <taxon>rosids</taxon>
        <taxon>malvids</taxon>
        <taxon>Brassicales</taxon>
        <taxon>Brassicaceae</taxon>
        <taxon>Camelineae</taxon>
        <taxon>Camelina</taxon>
    </lineage>
</organism>
<dbReference type="NCBIfam" id="TIGR01569">
    <property type="entry name" value="A_tha_TIGR01569"/>
    <property type="match status" value="1"/>
</dbReference>
<comment type="subunit">
    <text evidence="3 8">Homodimer and heterodimers.</text>
</comment>
<evidence type="ECO:0000256" key="7">
    <source>
        <dbReference type="ARBA" id="ARBA00023136"/>
    </source>
</evidence>
<feature type="transmembrane region" description="Helical" evidence="8">
    <location>
        <begin position="146"/>
        <end position="171"/>
    </location>
</feature>
<feature type="transmembrane region" description="Helical" evidence="8">
    <location>
        <begin position="53"/>
        <end position="70"/>
    </location>
</feature>
<comment type="similarity">
    <text evidence="2 8">Belongs to the Casparian strip membrane proteins (CASP) family.</text>
</comment>
<sequence>MKLIDRKVRVAELILRCSVFALALLAAILIVTDVQVKEIFMIKKEAKFTNMKALVFMVVVNGIAAGYSLLQAVRCVVGLMKGNVLLSKPLAWTIFSGDQVVAYLCVAGTAAAAQSAAFAKLGVPELQWMKVCDMYGKFCNQVGEGIASSLFACVGMVLVSCISAFGVFRLYGGSKTRQSSRW</sequence>
<dbReference type="InterPro" id="IPR006459">
    <property type="entry name" value="CASP/CASPL"/>
</dbReference>
<keyword evidence="10" id="KW-1185">Reference proteome</keyword>
<evidence type="ECO:0000256" key="3">
    <source>
        <dbReference type="ARBA" id="ARBA00011489"/>
    </source>
</evidence>
<reference evidence="10" key="1">
    <citation type="journal article" date="2014" name="Nat. Commun.">
        <title>The emerging biofuel crop Camelina sativa retains a highly undifferentiated hexaploid genome structure.</title>
        <authorList>
            <person name="Kagale S."/>
            <person name="Koh C."/>
            <person name="Nixon J."/>
            <person name="Bollina V."/>
            <person name="Clarke W.E."/>
            <person name="Tuteja R."/>
            <person name="Spillane C."/>
            <person name="Robinson S.J."/>
            <person name="Links M.G."/>
            <person name="Clarke C."/>
            <person name="Higgins E.E."/>
            <person name="Huebert T."/>
            <person name="Sharpe A.G."/>
            <person name="Parkin I.A."/>
        </authorList>
    </citation>
    <scope>NUCLEOTIDE SEQUENCE [LARGE SCALE GENOMIC DNA]</scope>
    <source>
        <strain evidence="10">cv. DH55</strain>
    </source>
</reference>
<evidence type="ECO:0000256" key="6">
    <source>
        <dbReference type="ARBA" id="ARBA00022989"/>
    </source>
</evidence>
<keyword evidence="5 8" id="KW-0812">Transmembrane</keyword>
<evidence type="ECO:0000313" key="11">
    <source>
        <dbReference type="RefSeq" id="XP_010505095.1"/>
    </source>
</evidence>
<reference evidence="11" key="2">
    <citation type="submission" date="2025-08" db="UniProtKB">
        <authorList>
            <consortium name="RefSeq"/>
        </authorList>
    </citation>
    <scope>IDENTIFICATION</scope>
    <source>
        <tissue evidence="11">Leaf</tissue>
    </source>
</reference>
<protein>
    <recommendedName>
        <fullName evidence="8">CASP-like protein</fullName>
    </recommendedName>
</protein>
<keyword evidence="4 8" id="KW-1003">Cell membrane</keyword>
<dbReference type="GeneID" id="104781985"/>
<keyword evidence="7 8" id="KW-0472">Membrane</keyword>
<comment type="caution">
    <text evidence="8">Lacks conserved residue(s) required for the propagation of feature annotation.</text>
</comment>
<evidence type="ECO:0000256" key="8">
    <source>
        <dbReference type="RuleBase" id="RU361233"/>
    </source>
</evidence>
<feature type="domain" description="Casparian strip membrane protein" evidence="9">
    <location>
        <begin position="6"/>
        <end position="154"/>
    </location>
</feature>
<accession>A0ABM0YS44</accession>
<feature type="transmembrane region" description="Helical" evidence="8">
    <location>
        <begin position="13"/>
        <end position="32"/>
    </location>
</feature>
<evidence type="ECO:0000256" key="5">
    <source>
        <dbReference type="ARBA" id="ARBA00022692"/>
    </source>
</evidence>